<dbReference type="Proteomes" id="UP000824633">
    <property type="component" value="Chromosome"/>
</dbReference>
<evidence type="ECO:0000313" key="7">
    <source>
        <dbReference type="EMBL" id="BCZ48965.1"/>
    </source>
</evidence>
<keyword evidence="8" id="KW-1185">Reference proteome</keyword>
<protein>
    <submittedName>
        <fullName evidence="7">Heteropolysaccharide repeat-containing protein</fullName>
    </submittedName>
</protein>
<evidence type="ECO:0000256" key="4">
    <source>
        <dbReference type="ARBA" id="ARBA00022989"/>
    </source>
</evidence>
<proteinExistence type="predicted"/>
<feature type="transmembrane region" description="Helical" evidence="6">
    <location>
        <begin position="358"/>
        <end position="377"/>
    </location>
</feature>
<dbReference type="Pfam" id="PF01943">
    <property type="entry name" value="Polysacc_synt"/>
    <property type="match status" value="1"/>
</dbReference>
<feature type="transmembrane region" description="Helical" evidence="6">
    <location>
        <begin position="383"/>
        <end position="402"/>
    </location>
</feature>
<organism evidence="7 8">
    <name type="scientific">Clostridium gelidum</name>
    <dbReference type="NCBI Taxonomy" id="704125"/>
    <lineage>
        <taxon>Bacteria</taxon>
        <taxon>Bacillati</taxon>
        <taxon>Bacillota</taxon>
        <taxon>Clostridia</taxon>
        <taxon>Eubacteriales</taxon>
        <taxon>Clostridiaceae</taxon>
        <taxon>Clostridium</taxon>
    </lineage>
</organism>
<dbReference type="InterPro" id="IPR050833">
    <property type="entry name" value="Poly_Biosynth_Transport"/>
</dbReference>
<dbReference type="PANTHER" id="PTHR30250:SF11">
    <property type="entry name" value="O-ANTIGEN TRANSPORTER-RELATED"/>
    <property type="match status" value="1"/>
</dbReference>
<feature type="transmembrane region" description="Helical" evidence="6">
    <location>
        <begin position="288"/>
        <end position="305"/>
    </location>
</feature>
<dbReference type="RefSeq" id="WP_224035189.1">
    <property type="nucleotide sequence ID" value="NZ_AP024849.1"/>
</dbReference>
<accession>A0ABN6J5V3</accession>
<evidence type="ECO:0000256" key="2">
    <source>
        <dbReference type="ARBA" id="ARBA00022475"/>
    </source>
</evidence>
<reference evidence="8" key="1">
    <citation type="submission" date="2021-07" db="EMBL/GenBank/DDBJ databases">
        <title>Complete genome sequencing of a Clostridium isolate.</title>
        <authorList>
            <person name="Ueki A."/>
            <person name="Tonouchi A."/>
        </authorList>
    </citation>
    <scope>NUCLEOTIDE SEQUENCE [LARGE SCALE GENOMIC DNA]</scope>
    <source>
        <strain evidence="8">C5S11</strain>
    </source>
</reference>
<dbReference type="EMBL" id="AP024849">
    <property type="protein sequence ID" value="BCZ48965.1"/>
    <property type="molecule type" value="Genomic_DNA"/>
</dbReference>
<feature type="transmembrane region" description="Helical" evidence="6">
    <location>
        <begin position="169"/>
        <end position="191"/>
    </location>
</feature>
<name>A0ABN6J5V3_9CLOT</name>
<keyword evidence="4 6" id="KW-1133">Transmembrane helix</keyword>
<evidence type="ECO:0000256" key="6">
    <source>
        <dbReference type="SAM" id="Phobius"/>
    </source>
</evidence>
<feature type="transmembrane region" description="Helical" evidence="6">
    <location>
        <begin position="48"/>
        <end position="65"/>
    </location>
</feature>
<feature type="transmembrane region" description="Helical" evidence="6">
    <location>
        <begin position="247"/>
        <end position="267"/>
    </location>
</feature>
<feature type="transmembrane region" description="Helical" evidence="6">
    <location>
        <begin position="85"/>
        <end position="107"/>
    </location>
</feature>
<feature type="transmembrane region" description="Helical" evidence="6">
    <location>
        <begin position="423"/>
        <end position="446"/>
    </location>
</feature>
<feature type="transmembrane region" description="Helical" evidence="6">
    <location>
        <begin position="311"/>
        <end position="337"/>
    </location>
</feature>
<evidence type="ECO:0000313" key="8">
    <source>
        <dbReference type="Proteomes" id="UP000824633"/>
    </source>
</evidence>
<evidence type="ECO:0000256" key="3">
    <source>
        <dbReference type="ARBA" id="ARBA00022692"/>
    </source>
</evidence>
<comment type="subcellular location">
    <subcellularLocation>
        <location evidence="1">Cell membrane</location>
        <topology evidence="1">Multi-pass membrane protein</topology>
    </subcellularLocation>
</comment>
<sequence length="487" mass="55768">MAKSISKNAIFKAMLNLFNIILPILVIPLVSRSFGDELYGYMGYGDSLTAYFLIFASFGIYQYGLREISKVRDDKTKLRQTFTSLFLFTSLTNIVASAAYMIFVAIFYKNEPYFYTCIILGFNLVFNTFYVEWVNEALENYDFIALKTMVVRIIYSALILLFVREKGDFLFYLYLVVGFNFINNIISFIYVKKRLRFDFSDLQFLRHVKPMLYVVILSNTGVLYTQLDKIMLKDSIGGTTAVGYYYMAQRIMLIVNTLLLTIIQVTMPRLSNYLGNNSKEEYLILLKKVIKIYFLLLFPASIGLLCLSKEAIYIFGGSSFLPAVPVMIVFAIYMLSIGVEGVIANQMIYLHGKEKEDAILVLIGGVINLIFNVLLSITGNFNMVSAITTTLIANLIVIALEYRMVKKVIKLDIHLFAYENIKYFYYSLIFIPITFGIKFVISNIFIACVVEVLICGLVYLGILVITKDLVFFELLNKVLVKFKLKKL</sequence>
<feature type="transmembrane region" description="Helical" evidence="6">
    <location>
        <begin position="113"/>
        <end position="131"/>
    </location>
</feature>
<dbReference type="PANTHER" id="PTHR30250">
    <property type="entry name" value="PST FAMILY PREDICTED COLANIC ACID TRANSPORTER"/>
    <property type="match status" value="1"/>
</dbReference>
<feature type="transmembrane region" description="Helical" evidence="6">
    <location>
        <begin position="452"/>
        <end position="475"/>
    </location>
</feature>
<feature type="transmembrane region" description="Helical" evidence="6">
    <location>
        <begin position="143"/>
        <end position="163"/>
    </location>
</feature>
<dbReference type="InterPro" id="IPR002797">
    <property type="entry name" value="Polysacc_synth"/>
</dbReference>
<evidence type="ECO:0000256" key="1">
    <source>
        <dbReference type="ARBA" id="ARBA00004651"/>
    </source>
</evidence>
<feature type="transmembrane region" description="Helical" evidence="6">
    <location>
        <begin position="9"/>
        <end position="28"/>
    </location>
</feature>
<keyword evidence="2" id="KW-1003">Cell membrane</keyword>
<keyword evidence="5 6" id="KW-0472">Membrane</keyword>
<gene>
    <name evidence="7" type="ORF">psyc5s11_50320</name>
</gene>
<feature type="transmembrane region" description="Helical" evidence="6">
    <location>
        <begin position="211"/>
        <end position="227"/>
    </location>
</feature>
<evidence type="ECO:0000256" key="5">
    <source>
        <dbReference type="ARBA" id="ARBA00023136"/>
    </source>
</evidence>
<keyword evidence="3 6" id="KW-0812">Transmembrane</keyword>